<keyword evidence="1" id="KW-0812">Transmembrane</keyword>
<accession>A0A078RFK3</accession>
<dbReference type="PROSITE" id="PS51257">
    <property type="entry name" value="PROKAR_LIPOPROTEIN"/>
    <property type="match status" value="1"/>
</dbReference>
<feature type="transmembrane region" description="Helical" evidence="1">
    <location>
        <begin position="12"/>
        <end position="29"/>
    </location>
</feature>
<evidence type="ECO:0008006" key="4">
    <source>
        <dbReference type="Google" id="ProtNLM"/>
    </source>
</evidence>
<proteinExistence type="predicted"/>
<evidence type="ECO:0000313" key="2">
    <source>
        <dbReference type="EMBL" id="KDS32767.1"/>
    </source>
</evidence>
<evidence type="ECO:0000313" key="3">
    <source>
        <dbReference type="Proteomes" id="UP000028134"/>
    </source>
</evidence>
<protein>
    <recommendedName>
        <fullName evidence="4">Lipoprotein</fullName>
    </recommendedName>
</protein>
<reference evidence="2 3" key="1">
    <citation type="submission" date="2014-04" db="EMBL/GenBank/DDBJ databases">
        <authorList>
            <person name="Sears C."/>
            <person name="Carroll K."/>
            <person name="Sack B.R."/>
            <person name="Qadri F."/>
            <person name="Myers L.L."/>
            <person name="Chung G.-T."/>
            <person name="Escheverria P."/>
            <person name="Fraser C.M."/>
            <person name="Sadzewicz L."/>
            <person name="Shefchek K.A."/>
            <person name="Tallon L."/>
            <person name="Das S.P."/>
            <person name="Daugherty S."/>
            <person name="Mongodin E.F."/>
        </authorList>
    </citation>
    <scope>NUCLEOTIDE SEQUENCE [LARGE SCALE GENOMIC DNA]</scope>
    <source>
        <strain evidence="3">3775 SL(B) 10 (iv)</strain>
    </source>
</reference>
<name>A0A078RFK3_PHOVU</name>
<dbReference type="EMBL" id="JNHI01000003">
    <property type="protein sequence ID" value="KDS32767.1"/>
    <property type="molecule type" value="Genomic_DNA"/>
</dbReference>
<comment type="caution">
    <text evidence="2">The sequence shown here is derived from an EMBL/GenBank/DDBJ whole genome shotgun (WGS) entry which is preliminary data.</text>
</comment>
<dbReference type="Proteomes" id="UP000028134">
    <property type="component" value="Unassembled WGS sequence"/>
</dbReference>
<gene>
    <name evidence="2" type="ORF">M097_0969</name>
</gene>
<keyword evidence="1" id="KW-1133">Transmembrane helix</keyword>
<organism evidence="2 3">
    <name type="scientific">Phocaeicola vulgatus str. 3775 SL</name>
    <name type="common">B</name>
    <name type="synonym">iv</name>
    <dbReference type="NCBI Taxonomy" id="1339350"/>
    <lineage>
        <taxon>Bacteria</taxon>
        <taxon>Pseudomonadati</taxon>
        <taxon>Bacteroidota</taxon>
        <taxon>Bacteroidia</taxon>
        <taxon>Bacteroidales</taxon>
        <taxon>Bacteroidaceae</taxon>
        <taxon>Phocaeicola</taxon>
    </lineage>
</organism>
<keyword evidence="1" id="KW-0472">Membrane</keyword>
<evidence type="ECO:0000256" key="1">
    <source>
        <dbReference type="SAM" id="Phobius"/>
    </source>
</evidence>
<sequence length="52" mass="6094">MVSKASRFPALHPSISSVSFILLLSCYYMKIQERVKDCMETEVFLKINVKRR</sequence>
<dbReference type="AlphaFoldDB" id="A0A078RFK3"/>